<name>A0A1S1H6X6_9SPHN</name>
<accession>A0A1S1H6X6</accession>
<evidence type="ECO:0000256" key="2">
    <source>
        <dbReference type="ARBA" id="ARBA00022630"/>
    </source>
</evidence>
<dbReference type="InterPro" id="IPR028202">
    <property type="entry name" value="Reductase_C"/>
</dbReference>
<dbReference type="EC" id="1.18.1.3" evidence="7"/>
<dbReference type="PANTHER" id="PTHR43557">
    <property type="entry name" value="APOPTOSIS-INDUCING FACTOR 1"/>
    <property type="match status" value="1"/>
</dbReference>
<dbReference type="InterPro" id="IPR050446">
    <property type="entry name" value="FAD-oxidoreductase/Apoptosis"/>
</dbReference>
<feature type="domain" description="Reductase C-terminal" evidence="6">
    <location>
        <begin position="319"/>
        <end position="401"/>
    </location>
</feature>
<evidence type="ECO:0000313" key="8">
    <source>
        <dbReference type="Proteomes" id="UP000179467"/>
    </source>
</evidence>
<protein>
    <submittedName>
        <fullName evidence="7">Biphenyl 2,3-dioxygenase ferredoxin reductase subunit</fullName>
        <ecNumber evidence="7">1.18.1.3</ecNumber>
    </submittedName>
</protein>
<dbReference type="GO" id="GO:0008860">
    <property type="term" value="F:ferredoxin-NAD+ reductase activity"/>
    <property type="evidence" value="ECO:0007669"/>
    <property type="project" value="UniProtKB-EC"/>
</dbReference>
<dbReference type="Gene3D" id="3.30.390.30">
    <property type="match status" value="1"/>
</dbReference>
<dbReference type="Gene3D" id="3.50.50.60">
    <property type="entry name" value="FAD/NAD(P)-binding domain"/>
    <property type="match status" value="2"/>
</dbReference>
<keyword evidence="7" id="KW-0223">Dioxygenase</keyword>
<evidence type="ECO:0000313" key="7">
    <source>
        <dbReference type="EMBL" id="OHT17795.1"/>
    </source>
</evidence>
<evidence type="ECO:0000256" key="3">
    <source>
        <dbReference type="ARBA" id="ARBA00022827"/>
    </source>
</evidence>
<dbReference type="SUPFAM" id="SSF51905">
    <property type="entry name" value="FAD/NAD(P)-binding domain"/>
    <property type="match status" value="2"/>
</dbReference>
<dbReference type="GO" id="GO:0005737">
    <property type="term" value="C:cytoplasm"/>
    <property type="evidence" value="ECO:0007669"/>
    <property type="project" value="TreeGrafter"/>
</dbReference>
<evidence type="ECO:0000256" key="4">
    <source>
        <dbReference type="ARBA" id="ARBA00023002"/>
    </source>
</evidence>
<dbReference type="OrthoDB" id="7809559at2"/>
<keyword evidence="3" id="KW-0274">FAD</keyword>
<dbReference type="Proteomes" id="UP000179467">
    <property type="component" value="Unassembled WGS sequence"/>
</dbReference>
<dbReference type="InterPro" id="IPR036188">
    <property type="entry name" value="FAD/NAD-bd_sf"/>
</dbReference>
<dbReference type="GO" id="GO:0016651">
    <property type="term" value="F:oxidoreductase activity, acting on NAD(P)H"/>
    <property type="evidence" value="ECO:0007669"/>
    <property type="project" value="TreeGrafter"/>
</dbReference>
<dbReference type="InterPro" id="IPR016156">
    <property type="entry name" value="FAD/NAD-linked_Rdtase_dimer_sf"/>
</dbReference>
<dbReference type="AlphaFoldDB" id="A0A1S1H6X6"/>
<gene>
    <name evidence="7" type="primary">bphA4</name>
    <name evidence="7" type="ORF">BHE75_04593</name>
</gene>
<evidence type="ECO:0000256" key="1">
    <source>
        <dbReference type="ARBA" id="ARBA00001974"/>
    </source>
</evidence>
<dbReference type="PRINTS" id="PR00411">
    <property type="entry name" value="PNDRDTASEI"/>
</dbReference>
<evidence type="ECO:0000259" key="5">
    <source>
        <dbReference type="Pfam" id="PF07992"/>
    </source>
</evidence>
<dbReference type="GO" id="GO:0051213">
    <property type="term" value="F:dioxygenase activity"/>
    <property type="evidence" value="ECO:0007669"/>
    <property type="project" value="UniProtKB-KW"/>
</dbReference>
<keyword evidence="2" id="KW-0285">Flavoprotein</keyword>
<keyword evidence="8" id="KW-1185">Reference proteome</keyword>
<dbReference type="Pfam" id="PF07992">
    <property type="entry name" value="Pyr_redox_2"/>
    <property type="match status" value="1"/>
</dbReference>
<dbReference type="PANTHER" id="PTHR43557:SF2">
    <property type="entry name" value="RIESKE DOMAIN-CONTAINING PROTEIN-RELATED"/>
    <property type="match status" value="1"/>
</dbReference>
<dbReference type="Pfam" id="PF14759">
    <property type="entry name" value="Reductase_C"/>
    <property type="match status" value="1"/>
</dbReference>
<dbReference type="SUPFAM" id="SSF55424">
    <property type="entry name" value="FAD/NAD-linked reductases, dimerisation (C-terminal) domain"/>
    <property type="match status" value="1"/>
</dbReference>
<sequence>MIGAIAIIGAGLGGTRAAQTLRAEGYDGRILLIGDEGVAPYDRPSLSKAVLAGELEHPLPLVESGWIEEAGVELLPSNPVVDIDAAEGWIAFQRGPAFQADRILIATGAQARTLPIGPSMDGVHYLRNLADSRSLAAAMRSAETMVVVGGGLIGCEVATTARKLGLSVTIVEASDELLARALGPSIGRQCRTWLNDVGVATITDAAVSRLIGPNRVEAVELSNGLILPADIVLVSIGAEPEVGLARRAGLPCQNGIIVDATGATSSPRIFAAGDAAAWPVRNGVARSLETYLNTQEQAAVAARSMLGFARPTPQLPLAWTEIAGRHIQAAGQFTSPGEIILRNDADGRGAISFRLQEGRVVGCVAIAAPGSFAFARRLVEAELRIDATALADPNTSLRDLVRMAARGG</sequence>
<dbReference type="PRINTS" id="PR00368">
    <property type="entry name" value="FADPNR"/>
</dbReference>
<reference evidence="7 8" key="1">
    <citation type="submission" date="2016-09" db="EMBL/GenBank/DDBJ databases">
        <title>Metabolic pathway, cell adaptation mechanisms and a novel monoxygenase revealed through proteogenomic-transcription analysis of a Sphingomonas haloaromaticamans strain degrading the fungicide ortho-phenylphenol.</title>
        <authorList>
            <person name="Perruchon C."/>
            <person name="Papadopoulou E.S."/>
            <person name="Rousidou C."/>
            <person name="Vasileiadis S."/>
            <person name="Tanou G."/>
            <person name="Amoutzias G."/>
            <person name="Molassiotis A."/>
            <person name="Karpouzas D.G."/>
        </authorList>
    </citation>
    <scope>NUCLEOTIDE SEQUENCE [LARGE SCALE GENOMIC DNA]</scope>
    <source>
        <strain evidence="7 8">P3</strain>
    </source>
</reference>
<dbReference type="RefSeq" id="WP_070936426.1">
    <property type="nucleotide sequence ID" value="NZ_MIPT01000003.1"/>
</dbReference>
<feature type="domain" description="FAD/NAD(P)-binding" evidence="5">
    <location>
        <begin position="5"/>
        <end position="297"/>
    </location>
</feature>
<comment type="caution">
    <text evidence="7">The sequence shown here is derived from an EMBL/GenBank/DDBJ whole genome shotgun (WGS) entry which is preliminary data.</text>
</comment>
<keyword evidence="4 7" id="KW-0560">Oxidoreductase</keyword>
<proteinExistence type="predicted"/>
<organism evidence="7 8">
    <name type="scientific">Edaphosphingomonas haloaromaticamans</name>
    <dbReference type="NCBI Taxonomy" id="653954"/>
    <lineage>
        <taxon>Bacteria</taxon>
        <taxon>Pseudomonadati</taxon>
        <taxon>Pseudomonadota</taxon>
        <taxon>Alphaproteobacteria</taxon>
        <taxon>Sphingomonadales</taxon>
        <taxon>Rhizorhabdaceae</taxon>
        <taxon>Edaphosphingomonas</taxon>
    </lineage>
</organism>
<dbReference type="InterPro" id="IPR023753">
    <property type="entry name" value="FAD/NAD-binding_dom"/>
</dbReference>
<evidence type="ECO:0000259" key="6">
    <source>
        <dbReference type="Pfam" id="PF14759"/>
    </source>
</evidence>
<dbReference type="EMBL" id="MIPT01000003">
    <property type="protein sequence ID" value="OHT17795.1"/>
    <property type="molecule type" value="Genomic_DNA"/>
</dbReference>
<comment type="cofactor">
    <cofactor evidence="1">
        <name>FAD</name>
        <dbReference type="ChEBI" id="CHEBI:57692"/>
    </cofactor>
</comment>